<feature type="compositionally biased region" description="Basic and acidic residues" evidence="1">
    <location>
        <begin position="40"/>
        <end position="54"/>
    </location>
</feature>
<dbReference type="GeneID" id="71988588"/>
<feature type="compositionally biased region" description="Basic and acidic residues" evidence="1">
    <location>
        <begin position="8"/>
        <end position="18"/>
    </location>
</feature>
<reference evidence="2" key="1">
    <citation type="submission" date="2021-12" db="EMBL/GenBank/DDBJ databases">
        <authorList>
            <person name="Zaccaron A."/>
            <person name="Stergiopoulos I."/>
        </authorList>
    </citation>
    <scope>NUCLEOTIDE SEQUENCE</scope>
    <source>
        <strain evidence="2">Race5_Kim</strain>
    </source>
</reference>
<feature type="region of interest" description="Disordered" evidence="1">
    <location>
        <begin position="1"/>
        <end position="78"/>
    </location>
</feature>
<dbReference type="RefSeq" id="XP_047759324.1">
    <property type="nucleotide sequence ID" value="XM_047907858.1"/>
</dbReference>
<proteinExistence type="predicted"/>
<dbReference type="EMBL" id="CP090165">
    <property type="protein sequence ID" value="UJO14958.1"/>
    <property type="molecule type" value="Genomic_DNA"/>
</dbReference>
<reference evidence="2" key="2">
    <citation type="journal article" date="2022" name="Microb. Genom.">
        <title>A chromosome-scale genome assembly of the tomato pathogen Cladosporium fulvum reveals a compartmentalized genome architecture and the presence of a dispensable chromosome.</title>
        <authorList>
            <person name="Zaccaron A.Z."/>
            <person name="Chen L.H."/>
            <person name="Samaras A."/>
            <person name="Stergiopoulos I."/>
        </authorList>
    </citation>
    <scope>NUCLEOTIDE SEQUENCE</scope>
    <source>
        <strain evidence="2">Race5_Kim</strain>
    </source>
</reference>
<protein>
    <submittedName>
        <fullName evidence="2">Uncharacterized protein</fullName>
    </submittedName>
</protein>
<keyword evidence="3" id="KW-1185">Reference proteome</keyword>
<dbReference type="Proteomes" id="UP000756132">
    <property type="component" value="Chromosome 3"/>
</dbReference>
<dbReference type="KEGG" id="ffu:CLAFUR5_08710"/>
<evidence type="ECO:0000313" key="2">
    <source>
        <dbReference type="EMBL" id="UJO14958.1"/>
    </source>
</evidence>
<accession>A0A9Q8LCL9</accession>
<evidence type="ECO:0000256" key="1">
    <source>
        <dbReference type="SAM" id="MobiDB-lite"/>
    </source>
</evidence>
<evidence type="ECO:0000313" key="3">
    <source>
        <dbReference type="Proteomes" id="UP000756132"/>
    </source>
</evidence>
<dbReference type="AlphaFoldDB" id="A0A9Q8LCL9"/>
<name>A0A9Q8LCL9_PASFU</name>
<sequence>MASDEEDRISRPARRTEQASRPIPPQEDLLQPGLLGYYSDSKDDSSEQGLKEDESAQPSILGEPAKATGETRGTYTSGKLVVRPHIDHFADARLRVGPVPGRSSIAERSRAAGRRAAERDYFGASGAHKIRHGSELGLANAFATGVGRAVNDTSLVERIAEYAEVCFRHDGIHGTLSLLEKAATAMDPWMDMTELRDSINRLVQAYELDLTTELLTTDSADVAWLCRVIASAKLIPHEFHIPVKLLRRRANGRIRGDIGQATSIFSTLDTNEGATLSKEDFGIVQKLILRSDAYMRYKDALFLSVLGIYRQILLSRLEEEARRADGATSMEDSMLAVAYELSFVPKDAVTLMEMHSSAFPGCNTFMDTCKAWVEEPMRET</sequence>
<organism evidence="2 3">
    <name type="scientific">Passalora fulva</name>
    <name type="common">Tomato leaf mold</name>
    <name type="synonym">Cladosporium fulvum</name>
    <dbReference type="NCBI Taxonomy" id="5499"/>
    <lineage>
        <taxon>Eukaryota</taxon>
        <taxon>Fungi</taxon>
        <taxon>Dikarya</taxon>
        <taxon>Ascomycota</taxon>
        <taxon>Pezizomycotina</taxon>
        <taxon>Dothideomycetes</taxon>
        <taxon>Dothideomycetidae</taxon>
        <taxon>Mycosphaerellales</taxon>
        <taxon>Mycosphaerellaceae</taxon>
        <taxon>Fulvia</taxon>
    </lineage>
</organism>
<gene>
    <name evidence="2" type="ORF">CLAFUR5_08710</name>
</gene>